<dbReference type="AlphaFoldDB" id="A0A2N8SUK6"/>
<protein>
    <submittedName>
        <fullName evidence="1">Uncharacterized protein</fullName>
    </submittedName>
</protein>
<dbReference type="OrthoDB" id="6892877at2"/>
<dbReference type="Proteomes" id="UP000235897">
    <property type="component" value="Unassembled WGS sequence"/>
</dbReference>
<sequence length="152" mass="16580">MGKERQADEGNLYGRVLQRLTVALEEAERTAGDGSGTTTELEVGGLTPAEFDLIRAYLQQDSQWLSGWHAAAEEQAQLVRQATRPALRNVLRHHPHPGKRSKQAPLSLQQTMSCALCGASVSWPEGAGPVACSACGSQLLRARQRLHTYPKH</sequence>
<dbReference type="EMBL" id="POUW01000003">
    <property type="protein sequence ID" value="PNG06175.1"/>
    <property type="molecule type" value="Genomic_DNA"/>
</dbReference>
<evidence type="ECO:0000313" key="1">
    <source>
        <dbReference type="EMBL" id="PNG06175.1"/>
    </source>
</evidence>
<proteinExistence type="predicted"/>
<accession>A0A2N8SUK6</accession>
<gene>
    <name evidence="1" type="ORF">CXL00_10180</name>
</gene>
<comment type="caution">
    <text evidence="1">The sequence shown here is derived from an EMBL/GenBank/DDBJ whole genome shotgun (WGS) entry which is preliminary data.</text>
</comment>
<organism evidence="1 2">
    <name type="scientific">Stutzerimonas stutzeri</name>
    <name type="common">Pseudomonas stutzeri</name>
    <dbReference type="NCBI Taxonomy" id="316"/>
    <lineage>
        <taxon>Bacteria</taxon>
        <taxon>Pseudomonadati</taxon>
        <taxon>Pseudomonadota</taxon>
        <taxon>Gammaproteobacteria</taxon>
        <taxon>Pseudomonadales</taxon>
        <taxon>Pseudomonadaceae</taxon>
        <taxon>Stutzerimonas</taxon>
    </lineage>
</organism>
<evidence type="ECO:0000313" key="2">
    <source>
        <dbReference type="Proteomes" id="UP000235897"/>
    </source>
</evidence>
<reference evidence="1 2" key="1">
    <citation type="submission" date="2018-01" db="EMBL/GenBank/DDBJ databases">
        <title>Denitrification phenotypes of diverse strains of Pseudomonas stutzeri.</title>
        <authorList>
            <person name="Milligan D.A."/>
            <person name="Bergaust L."/>
            <person name="Bakken L.R."/>
            <person name="Frostegard A."/>
        </authorList>
    </citation>
    <scope>NUCLEOTIDE SEQUENCE [LARGE SCALE GENOMIC DNA]</scope>
    <source>
        <strain evidence="1 2">28a3</strain>
    </source>
</reference>
<name>A0A2N8SUK6_STUST</name>
<dbReference type="RefSeq" id="WP_021209673.1">
    <property type="nucleotide sequence ID" value="NZ_CP073105.1"/>
</dbReference>